<dbReference type="AlphaFoldDB" id="A0ABD3W5J3"/>
<name>A0ABD3W5J3_SINWO</name>
<dbReference type="EMBL" id="JBJQND010000008">
    <property type="protein sequence ID" value="KAL3868503.1"/>
    <property type="molecule type" value="Genomic_DNA"/>
</dbReference>
<feature type="transmembrane region" description="Helical" evidence="1">
    <location>
        <begin position="21"/>
        <end position="46"/>
    </location>
</feature>
<keyword evidence="1" id="KW-1133">Transmembrane helix</keyword>
<evidence type="ECO:0000313" key="2">
    <source>
        <dbReference type="EMBL" id="KAL3868503.1"/>
    </source>
</evidence>
<proteinExistence type="predicted"/>
<gene>
    <name evidence="2" type="ORF">ACJMK2_041304</name>
</gene>
<feature type="transmembrane region" description="Helical" evidence="1">
    <location>
        <begin position="61"/>
        <end position="80"/>
    </location>
</feature>
<comment type="caution">
    <text evidence="2">The sequence shown here is derived from an EMBL/GenBank/DDBJ whole genome shotgun (WGS) entry which is preliminary data.</text>
</comment>
<keyword evidence="3" id="KW-1185">Reference proteome</keyword>
<accession>A0ABD3W5J3</accession>
<dbReference type="Proteomes" id="UP001634394">
    <property type="component" value="Unassembled WGS sequence"/>
</dbReference>
<evidence type="ECO:0000256" key="1">
    <source>
        <dbReference type="SAM" id="Phobius"/>
    </source>
</evidence>
<sequence>MKSNLKVKLKKVIKSGRENGRIIAIVASVVLFLAGVADFITVIVMALRNADDQAESLNRDVATVIMIAGAVAVVTAFYIWHKLAGFASVLEVFARGKKERVLIPSEKALISNVAVGASNV</sequence>
<keyword evidence="1" id="KW-0812">Transmembrane</keyword>
<keyword evidence="1" id="KW-0472">Membrane</keyword>
<organism evidence="2 3">
    <name type="scientific">Sinanodonta woodiana</name>
    <name type="common">Chinese pond mussel</name>
    <name type="synonym">Anodonta woodiana</name>
    <dbReference type="NCBI Taxonomy" id="1069815"/>
    <lineage>
        <taxon>Eukaryota</taxon>
        <taxon>Metazoa</taxon>
        <taxon>Spiralia</taxon>
        <taxon>Lophotrochozoa</taxon>
        <taxon>Mollusca</taxon>
        <taxon>Bivalvia</taxon>
        <taxon>Autobranchia</taxon>
        <taxon>Heteroconchia</taxon>
        <taxon>Palaeoheterodonta</taxon>
        <taxon>Unionida</taxon>
        <taxon>Unionoidea</taxon>
        <taxon>Unionidae</taxon>
        <taxon>Unioninae</taxon>
        <taxon>Sinanodonta</taxon>
    </lineage>
</organism>
<evidence type="ECO:0000313" key="3">
    <source>
        <dbReference type="Proteomes" id="UP001634394"/>
    </source>
</evidence>
<protein>
    <submittedName>
        <fullName evidence="2">Uncharacterized protein</fullName>
    </submittedName>
</protein>
<reference evidence="2 3" key="1">
    <citation type="submission" date="2024-11" db="EMBL/GenBank/DDBJ databases">
        <title>Chromosome-level genome assembly of the freshwater bivalve Anodonta woodiana.</title>
        <authorList>
            <person name="Chen X."/>
        </authorList>
    </citation>
    <scope>NUCLEOTIDE SEQUENCE [LARGE SCALE GENOMIC DNA]</scope>
    <source>
        <strain evidence="2">MN2024</strain>
        <tissue evidence="2">Gills</tissue>
    </source>
</reference>